<comment type="caution">
    <text evidence="3">The sequence shown here is derived from an EMBL/GenBank/DDBJ whole genome shotgun (WGS) entry which is preliminary data.</text>
</comment>
<dbReference type="PANTHER" id="PTHR35038">
    <property type="entry name" value="DISSIMILATORY SULFITE REDUCTASE SIRA"/>
    <property type="match status" value="1"/>
</dbReference>
<dbReference type="EMBL" id="BJXN01000013">
    <property type="protein sequence ID" value="GEM90413.1"/>
    <property type="molecule type" value="Genomic_DNA"/>
</dbReference>
<gene>
    <name evidence="3" type="ORF">ODE01S_18470</name>
</gene>
<evidence type="ECO:0000313" key="4">
    <source>
        <dbReference type="Proteomes" id="UP000321827"/>
    </source>
</evidence>
<feature type="domain" description="Cytochrome c7-like" evidence="2">
    <location>
        <begin position="91"/>
        <end position="187"/>
    </location>
</feature>
<accession>A0A511RL74</accession>
<dbReference type="GO" id="GO:0016491">
    <property type="term" value="F:oxidoreductase activity"/>
    <property type="evidence" value="ECO:0007669"/>
    <property type="project" value="TreeGrafter"/>
</dbReference>
<evidence type="ECO:0000256" key="1">
    <source>
        <dbReference type="ARBA" id="ARBA00022729"/>
    </source>
</evidence>
<evidence type="ECO:0000259" key="2">
    <source>
        <dbReference type="Pfam" id="PF14522"/>
    </source>
</evidence>
<dbReference type="InterPro" id="IPR029467">
    <property type="entry name" value="Cyt_c7-like"/>
</dbReference>
<name>A0A511RL74_9DEIN</name>
<dbReference type="OrthoDB" id="9814800at2"/>
<dbReference type="AlphaFoldDB" id="A0A511RL74"/>
<dbReference type="InterPro" id="IPR051829">
    <property type="entry name" value="Multiheme_Cytochr_ET"/>
</dbReference>
<proteinExistence type="predicted"/>
<organism evidence="3 4">
    <name type="scientific">Oceanithermus desulfurans NBRC 100063</name>
    <dbReference type="NCBI Taxonomy" id="1227550"/>
    <lineage>
        <taxon>Bacteria</taxon>
        <taxon>Thermotogati</taxon>
        <taxon>Deinococcota</taxon>
        <taxon>Deinococci</taxon>
        <taxon>Thermales</taxon>
        <taxon>Thermaceae</taxon>
        <taxon>Oceanithermus</taxon>
    </lineage>
</organism>
<evidence type="ECO:0000313" key="3">
    <source>
        <dbReference type="EMBL" id="GEM90413.1"/>
    </source>
</evidence>
<dbReference type="SUPFAM" id="SSF48695">
    <property type="entry name" value="Multiheme cytochromes"/>
    <property type="match status" value="1"/>
</dbReference>
<protein>
    <recommendedName>
        <fullName evidence="2">Cytochrome c7-like domain-containing protein</fullName>
    </recommendedName>
</protein>
<dbReference type="Gene3D" id="3.90.10.10">
    <property type="entry name" value="Cytochrome C3"/>
    <property type="match status" value="1"/>
</dbReference>
<sequence length="274" mass="29999">MRLSRLGWVALLLLLLGLVLAEGGRYLWVTVDPETQALGLSDGSPLPAGLEGRVVPGQFVEVKNGRFEIKKDWRPPLDIEKTFAPKDARRVVFSHERHFAALGAKGAACESCHASLDEAVSWPSRAPDPALEPHAETSQGRFCSSCHDGERTVLDATAKMEGARPPVDARIFTAFGRDGDASCNRCHAPADHGQDFVPWHGEEAEDGRAAANCTDCHRGADAITPEETRQAQAFYHDQMKLLRDPENAQAFNTTLPNNFCAYCHGLDLKAWRGD</sequence>
<dbReference type="InterPro" id="IPR036280">
    <property type="entry name" value="Multihaem_cyt_sf"/>
</dbReference>
<dbReference type="PANTHER" id="PTHR35038:SF6">
    <property type="entry name" value="SURFACE LOCALIZED DECAHEME CYTOCHROME C LIPOPROTEIN"/>
    <property type="match status" value="1"/>
</dbReference>
<reference evidence="3 4" key="1">
    <citation type="submission" date="2019-07" db="EMBL/GenBank/DDBJ databases">
        <title>Whole genome shotgun sequence of Oceanithermus desulfurans NBRC 100063.</title>
        <authorList>
            <person name="Hosoyama A."/>
            <person name="Uohara A."/>
            <person name="Ohji S."/>
            <person name="Ichikawa N."/>
        </authorList>
    </citation>
    <scope>NUCLEOTIDE SEQUENCE [LARGE SCALE GENOMIC DNA]</scope>
    <source>
        <strain evidence="3 4">NBRC 100063</strain>
    </source>
</reference>
<dbReference type="Pfam" id="PF14522">
    <property type="entry name" value="Cytochrome_C7"/>
    <property type="match status" value="1"/>
</dbReference>
<keyword evidence="1" id="KW-0732">Signal</keyword>
<dbReference type="Proteomes" id="UP000321827">
    <property type="component" value="Unassembled WGS sequence"/>
</dbReference>
<dbReference type="RefSeq" id="WP_147148122.1">
    <property type="nucleotide sequence ID" value="NZ_BJXN01000013.1"/>
</dbReference>